<organism evidence="3 4">
    <name type="scientific">Polaromonas jejuensis</name>
    <dbReference type="NCBI Taxonomy" id="457502"/>
    <lineage>
        <taxon>Bacteria</taxon>
        <taxon>Pseudomonadati</taxon>
        <taxon>Pseudomonadota</taxon>
        <taxon>Betaproteobacteria</taxon>
        <taxon>Burkholderiales</taxon>
        <taxon>Comamonadaceae</taxon>
        <taxon>Polaromonas</taxon>
    </lineage>
</organism>
<reference evidence="4" key="1">
    <citation type="journal article" date="2019" name="Int. J. Syst. Evol. Microbiol.">
        <title>The Global Catalogue of Microorganisms (GCM) 10K type strain sequencing project: providing services to taxonomists for standard genome sequencing and annotation.</title>
        <authorList>
            <consortium name="The Broad Institute Genomics Platform"/>
            <consortium name="The Broad Institute Genome Sequencing Center for Infectious Disease"/>
            <person name="Wu L."/>
            <person name="Ma J."/>
        </authorList>
    </citation>
    <scope>NUCLEOTIDE SEQUENCE [LARGE SCALE GENOMIC DNA]</scope>
    <source>
        <strain evidence="4">CGMCC 4.7277</strain>
    </source>
</reference>
<dbReference type="PANTHER" id="PTHR43249">
    <property type="entry name" value="UDP-N-ACETYL-2-AMINO-2-DEOXY-D-GLUCURONATE OXIDASE"/>
    <property type="match status" value="1"/>
</dbReference>
<proteinExistence type="predicted"/>
<name>A0ABW0QIG1_9BURK</name>
<evidence type="ECO:0000259" key="2">
    <source>
        <dbReference type="Pfam" id="PF22725"/>
    </source>
</evidence>
<keyword evidence="4" id="KW-1185">Reference proteome</keyword>
<dbReference type="Gene3D" id="3.40.50.720">
    <property type="entry name" value="NAD(P)-binding Rossmann-like Domain"/>
    <property type="match status" value="1"/>
</dbReference>
<evidence type="ECO:0000259" key="1">
    <source>
        <dbReference type="Pfam" id="PF01408"/>
    </source>
</evidence>
<dbReference type="InterPro" id="IPR036291">
    <property type="entry name" value="NAD(P)-bd_dom_sf"/>
</dbReference>
<dbReference type="SUPFAM" id="SSF51735">
    <property type="entry name" value="NAD(P)-binding Rossmann-fold domains"/>
    <property type="match status" value="1"/>
</dbReference>
<evidence type="ECO:0000313" key="4">
    <source>
        <dbReference type="Proteomes" id="UP001596084"/>
    </source>
</evidence>
<comment type="caution">
    <text evidence="3">The sequence shown here is derived from an EMBL/GenBank/DDBJ whole genome shotgun (WGS) entry which is preliminary data.</text>
</comment>
<dbReference type="InterPro" id="IPR055170">
    <property type="entry name" value="GFO_IDH_MocA-like_dom"/>
</dbReference>
<evidence type="ECO:0000313" key="3">
    <source>
        <dbReference type="EMBL" id="MFC5522489.1"/>
    </source>
</evidence>
<feature type="domain" description="GFO/IDH/MocA-like oxidoreductase" evidence="2">
    <location>
        <begin position="139"/>
        <end position="259"/>
    </location>
</feature>
<gene>
    <name evidence="3" type="ORF">ACFPP7_16450</name>
</gene>
<dbReference type="RefSeq" id="WP_068832318.1">
    <property type="nucleotide sequence ID" value="NZ_JBHSMX010000024.1"/>
</dbReference>
<dbReference type="EMBL" id="JBHSMX010000024">
    <property type="protein sequence ID" value="MFC5522489.1"/>
    <property type="molecule type" value="Genomic_DNA"/>
</dbReference>
<dbReference type="Gene3D" id="3.30.360.10">
    <property type="entry name" value="Dihydrodipicolinate Reductase, domain 2"/>
    <property type="match status" value="1"/>
</dbReference>
<sequence length="353" mass="37076">MPNLVSARLRLAVIGAGLASAPHFQSLDDLADQAEVVWVYGRSAERLAAVRVPAGARKTTRLEDILEDAGVQAVLVLTPANTHLDIVQRAAHAGKHVLVEKPLEIDLNRANALVEACEENGVTLAVMLQHRLREAALGMRAVLDAGQLGQLVSAAASVRWWRPQSYYDEPGRGTLARDGGGVLITQAIHTLDLLLSFTGLPERVTGLASTSPVHRMECEDTAAALLHYAGGAVAVVQATTAAYPGFPERIELNGTHGSATLEAGELRVMLSDGQTMTRGARQASGGGANPMQFDHAAHRAVLQDFIAAVQSGSAPAVTGRSALGVQQVIEAIMESSKTGSTISLHPAALIPVM</sequence>
<dbReference type="Pfam" id="PF22725">
    <property type="entry name" value="GFO_IDH_MocA_C3"/>
    <property type="match status" value="1"/>
</dbReference>
<dbReference type="InterPro" id="IPR052515">
    <property type="entry name" value="Gfo/Idh/MocA_Oxidoreductase"/>
</dbReference>
<dbReference type="Pfam" id="PF01408">
    <property type="entry name" value="GFO_IDH_MocA"/>
    <property type="match status" value="1"/>
</dbReference>
<dbReference type="Proteomes" id="UP001596084">
    <property type="component" value="Unassembled WGS sequence"/>
</dbReference>
<protein>
    <submittedName>
        <fullName evidence="3">Gfo/Idh/MocA family protein</fullName>
    </submittedName>
</protein>
<dbReference type="InterPro" id="IPR000683">
    <property type="entry name" value="Gfo/Idh/MocA-like_OxRdtase_N"/>
</dbReference>
<feature type="domain" description="Gfo/Idh/MocA-like oxidoreductase N-terminal" evidence="1">
    <location>
        <begin position="10"/>
        <end position="126"/>
    </location>
</feature>
<dbReference type="PANTHER" id="PTHR43249:SF1">
    <property type="entry name" value="D-GLUCOSIDE 3-DEHYDROGENASE"/>
    <property type="match status" value="1"/>
</dbReference>
<dbReference type="SUPFAM" id="SSF55347">
    <property type="entry name" value="Glyceraldehyde-3-phosphate dehydrogenase-like, C-terminal domain"/>
    <property type="match status" value="1"/>
</dbReference>
<accession>A0ABW0QIG1</accession>